<protein>
    <submittedName>
        <fullName evidence="2">Uncharacterized protein</fullName>
    </submittedName>
</protein>
<evidence type="ECO:0000313" key="2">
    <source>
        <dbReference type="EMBL" id="GJT19220.1"/>
    </source>
</evidence>
<evidence type="ECO:0000256" key="1">
    <source>
        <dbReference type="SAM" id="MobiDB-lite"/>
    </source>
</evidence>
<reference evidence="2" key="1">
    <citation type="journal article" date="2022" name="Int. J. Mol. Sci.">
        <title>Draft Genome of Tanacetum Coccineum: Genomic Comparison of Closely Related Tanacetum-Family Plants.</title>
        <authorList>
            <person name="Yamashiro T."/>
            <person name="Shiraishi A."/>
            <person name="Nakayama K."/>
            <person name="Satake H."/>
        </authorList>
    </citation>
    <scope>NUCLEOTIDE SEQUENCE</scope>
</reference>
<sequence>MLSQLHPRIHQIQGTDPGNGGSGDEIKARNQDCAILVTSDPVADPKTKLTPEVRTSNVGPTASSSSSSTNTKLEGEKPLAQRSALEDNTALGVVGPHTSNNKDQKEDKASLGSGSRQSEQREQEKK</sequence>
<gene>
    <name evidence="2" type="ORF">Tco_0877926</name>
</gene>
<name>A0ABQ5BWJ3_9ASTR</name>
<dbReference type="EMBL" id="BQNB010013700">
    <property type="protein sequence ID" value="GJT19220.1"/>
    <property type="molecule type" value="Genomic_DNA"/>
</dbReference>
<feature type="region of interest" description="Disordered" evidence="1">
    <location>
        <begin position="1"/>
        <end position="126"/>
    </location>
</feature>
<keyword evidence="3" id="KW-1185">Reference proteome</keyword>
<dbReference type="Proteomes" id="UP001151760">
    <property type="component" value="Unassembled WGS sequence"/>
</dbReference>
<reference evidence="2" key="2">
    <citation type="submission" date="2022-01" db="EMBL/GenBank/DDBJ databases">
        <authorList>
            <person name="Yamashiro T."/>
            <person name="Shiraishi A."/>
            <person name="Satake H."/>
            <person name="Nakayama K."/>
        </authorList>
    </citation>
    <scope>NUCLEOTIDE SEQUENCE</scope>
</reference>
<feature type="compositionally biased region" description="Polar residues" evidence="1">
    <location>
        <begin position="53"/>
        <end position="62"/>
    </location>
</feature>
<evidence type="ECO:0000313" key="3">
    <source>
        <dbReference type="Proteomes" id="UP001151760"/>
    </source>
</evidence>
<accession>A0ABQ5BWJ3</accession>
<feature type="compositionally biased region" description="Basic and acidic residues" evidence="1">
    <location>
        <begin position="100"/>
        <end position="109"/>
    </location>
</feature>
<comment type="caution">
    <text evidence="2">The sequence shown here is derived from an EMBL/GenBank/DDBJ whole genome shotgun (WGS) entry which is preliminary data.</text>
</comment>
<proteinExistence type="predicted"/>
<organism evidence="2 3">
    <name type="scientific">Tanacetum coccineum</name>
    <dbReference type="NCBI Taxonomy" id="301880"/>
    <lineage>
        <taxon>Eukaryota</taxon>
        <taxon>Viridiplantae</taxon>
        <taxon>Streptophyta</taxon>
        <taxon>Embryophyta</taxon>
        <taxon>Tracheophyta</taxon>
        <taxon>Spermatophyta</taxon>
        <taxon>Magnoliopsida</taxon>
        <taxon>eudicotyledons</taxon>
        <taxon>Gunneridae</taxon>
        <taxon>Pentapetalae</taxon>
        <taxon>asterids</taxon>
        <taxon>campanulids</taxon>
        <taxon>Asterales</taxon>
        <taxon>Asteraceae</taxon>
        <taxon>Asteroideae</taxon>
        <taxon>Anthemideae</taxon>
        <taxon>Anthemidinae</taxon>
        <taxon>Tanacetum</taxon>
    </lineage>
</organism>